<evidence type="ECO:0000313" key="2">
    <source>
        <dbReference type="EMBL" id="MBO8465019.1"/>
    </source>
</evidence>
<feature type="signal peptide" evidence="1">
    <location>
        <begin position="1"/>
        <end position="21"/>
    </location>
</feature>
<dbReference type="Pfam" id="PF07396">
    <property type="entry name" value="Porin_O_P"/>
    <property type="match status" value="1"/>
</dbReference>
<protein>
    <recommendedName>
        <fullName evidence="4">Porin</fullName>
    </recommendedName>
</protein>
<dbReference type="Proteomes" id="UP000823597">
    <property type="component" value="Unassembled WGS sequence"/>
</dbReference>
<dbReference type="SUPFAM" id="SSF56935">
    <property type="entry name" value="Porins"/>
    <property type="match status" value="1"/>
</dbReference>
<proteinExistence type="predicted"/>
<dbReference type="EMBL" id="JADIME010000036">
    <property type="protein sequence ID" value="MBO8465019.1"/>
    <property type="molecule type" value="Genomic_DNA"/>
</dbReference>
<gene>
    <name evidence="2" type="ORF">IAB93_03375</name>
</gene>
<evidence type="ECO:0008006" key="4">
    <source>
        <dbReference type="Google" id="ProtNLM"/>
    </source>
</evidence>
<accession>A0A9D9N9E1</accession>
<evidence type="ECO:0000256" key="1">
    <source>
        <dbReference type="SAM" id="SignalP"/>
    </source>
</evidence>
<sequence>MHTRLLALFAVLALAAVPAAAQKEEKEDKKLDFKINIALDTRLDGQVTAYSASPDKGTELGFGGKFITLVMDGAITENLTYAYRQRLFTKDLNPTTFFNATDWLYLKYRFHKNFSLTAGKDVIAIGGFEYDMNPIDVYFYSMYCNNVTCYQLGLSLTYVDDIGDHSLKAQVTNSPFSTAAYDGRFAYNLLWSGNMGWFKTLYSVNMVERERGHYLNYIALGNRFAFNPVTVDIDYTNRYAVGGNQRGFFSDFSLTCMVTCSLSEKFNVFLKGGYDQNLGQEAGISNPYDPMVVPGTKYFVYGAGVEFFPIKGKKDLRLHAFWYSDNSNPVPNIFNIGVRWRINVFQSENHKS</sequence>
<name>A0A9D9N9E1_9BACT</name>
<reference evidence="2" key="1">
    <citation type="submission" date="2020-10" db="EMBL/GenBank/DDBJ databases">
        <authorList>
            <person name="Gilroy R."/>
        </authorList>
    </citation>
    <scope>NUCLEOTIDE SEQUENCE</scope>
    <source>
        <strain evidence="2">10037</strain>
    </source>
</reference>
<dbReference type="InterPro" id="IPR010870">
    <property type="entry name" value="Porin_O/P"/>
</dbReference>
<reference evidence="2" key="2">
    <citation type="journal article" date="2021" name="PeerJ">
        <title>Extensive microbial diversity within the chicken gut microbiome revealed by metagenomics and culture.</title>
        <authorList>
            <person name="Gilroy R."/>
            <person name="Ravi A."/>
            <person name="Getino M."/>
            <person name="Pursley I."/>
            <person name="Horton D.L."/>
            <person name="Alikhan N.F."/>
            <person name="Baker D."/>
            <person name="Gharbi K."/>
            <person name="Hall N."/>
            <person name="Watson M."/>
            <person name="Adriaenssens E.M."/>
            <person name="Foster-Nyarko E."/>
            <person name="Jarju S."/>
            <person name="Secka A."/>
            <person name="Antonio M."/>
            <person name="Oren A."/>
            <person name="Chaudhuri R.R."/>
            <person name="La Ragione R."/>
            <person name="Hildebrand F."/>
            <person name="Pallen M.J."/>
        </authorList>
    </citation>
    <scope>NUCLEOTIDE SEQUENCE</scope>
    <source>
        <strain evidence="2">10037</strain>
    </source>
</reference>
<evidence type="ECO:0000313" key="3">
    <source>
        <dbReference type="Proteomes" id="UP000823597"/>
    </source>
</evidence>
<feature type="chain" id="PRO_5039095100" description="Porin" evidence="1">
    <location>
        <begin position="22"/>
        <end position="352"/>
    </location>
</feature>
<keyword evidence="1" id="KW-0732">Signal</keyword>
<organism evidence="2 3">
    <name type="scientific">Candidatus Merdivivens pullistercoris</name>
    <dbReference type="NCBI Taxonomy" id="2840873"/>
    <lineage>
        <taxon>Bacteria</taxon>
        <taxon>Pseudomonadati</taxon>
        <taxon>Bacteroidota</taxon>
        <taxon>Bacteroidia</taxon>
        <taxon>Bacteroidales</taxon>
        <taxon>Muribaculaceae</taxon>
        <taxon>Muribaculaceae incertae sedis</taxon>
        <taxon>Candidatus Merdivivens</taxon>
    </lineage>
</organism>
<dbReference type="AlphaFoldDB" id="A0A9D9N9E1"/>
<comment type="caution">
    <text evidence="2">The sequence shown here is derived from an EMBL/GenBank/DDBJ whole genome shotgun (WGS) entry which is preliminary data.</text>
</comment>